<name>A0ABS7D2E8_9BACL</name>
<protein>
    <submittedName>
        <fullName evidence="8">ABC transporter substrate-binding protein</fullName>
    </submittedName>
</protein>
<dbReference type="PANTHER" id="PTHR30532:SF26">
    <property type="entry name" value="IRON(3+)-HYDROXAMATE-BINDING PROTEIN FHUD"/>
    <property type="match status" value="1"/>
</dbReference>
<evidence type="ECO:0000313" key="8">
    <source>
        <dbReference type="EMBL" id="MBW7474104.1"/>
    </source>
</evidence>
<evidence type="ECO:0000256" key="3">
    <source>
        <dbReference type="ARBA" id="ARBA00022448"/>
    </source>
</evidence>
<evidence type="ECO:0000259" key="7">
    <source>
        <dbReference type="PROSITE" id="PS50983"/>
    </source>
</evidence>
<dbReference type="PROSITE" id="PS51257">
    <property type="entry name" value="PROKAR_LIPOPROTEIN"/>
    <property type="match status" value="1"/>
</dbReference>
<evidence type="ECO:0000313" key="9">
    <source>
        <dbReference type="Proteomes" id="UP000812277"/>
    </source>
</evidence>
<comment type="subcellular location">
    <subcellularLocation>
        <location evidence="1">Cell envelope</location>
    </subcellularLocation>
</comment>
<comment type="similarity">
    <text evidence="2">Belongs to the bacterial solute-binding protein 8 family.</text>
</comment>
<feature type="signal peptide" evidence="6">
    <location>
        <begin position="1"/>
        <end position="28"/>
    </location>
</feature>
<feature type="chain" id="PRO_5047488270" evidence="6">
    <location>
        <begin position="29"/>
        <end position="339"/>
    </location>
</feature>
<dbReference type="InterPro" id="IPR051313">
    <property type="entry name" value="Bact_iron-sidero_bind"/>
</dbReference>
<feature type="region of interest" description="Disordered" evidence="5">
    <location>
        <begin position="28"/>
        <end position="66"/>
    </location>
</feature>
<dbReference type="Pfam" id="PF01497">
    <property type="entry name" value="Peripla_BP_2"/>
    <property type="match status" value="1"/>
</dbReference>
<evidence type="ECO:0000256" key="6">
    <source>
        <dbReference type="SAM" id="SignalP"/>
    </source>
</evidence>
<dbReference type="RefSeq" id="WP_219871351.1">
    <property type="nucleotide sequence ID" value="NZ_JAHZIJ010000002.1"/>
</dbReference>
<dbReference type="SUPFAM" id="SSF53807">
    <property type="entry name" value="Helical backbone' metal receptor"/>
    <property type="match status" value="1"/>
</dbReference>
<feature type="compositionally biased region" description="Low complexity" evidence="5">
    <location>
        <begin position="28"/>
        <end position="41"/>
    </location>
</feature>
<reference evidence="8 9" key="1">
    <citation type="submission" date="2021-07" db="EMBL/GenBank/DDBJ databases">
        <title>Paenibacillus radiodurans sp. nov., isolated from the southeastern edge of Tengger Desert.</title>
        <authorList>
            <person name="Zhang G."/>
        </authorList>
    </citation>
    <scope>NUCLEOTIDE SEQUENCE [LARGE SCALE GENOMIC DNA]</scope>
    <source>
        <strain evidence="8 9">DT7-4</strain>
    </source>
</reference>
<keyword evidence="4 6" id="KW-0732">Signal</keyword>
<keyword evidence="3" id="KW-0813">Transport</keyword>
<proteinExistence type="inferred from homology"/>
<feature type="domain" description="Fe/B12 periplasmic-binding" evidence="7">
    <location>
        <begin position="84"/>
        <end position="339"/>
    </location>
</feature>
<dbReference type="EMBL" id="JAHZIJ010000002">
    <property type="protein sequence ID" value="MBW7474104.1"/>
    <property type="molecule type" value="Genomic_DNA"/>
</dbReference>
<dbReference type="Proteomes" id="UP000812277">
    <property type="component" value="Unassembled WGS sequence"/>
</dbReference>
<organism evidence="8 9">
    <name type="scientific">Paenibacillus oenotherae</name>
    <dbReference type="NCBI Taxonomy" id="1435645"/>
    <lineage>
        <taxon>Bacteria</taxon>
        <taxon>Bacillati</taxon>
        <taxon>Bacillota</taxon>
        <taxon>Bacilli</taxon>
        <taxon>Bacillales</taxon>
        <taxon>Paenibacillaceae</taxon>
        <taxon>Paenibacillus</taxon>
    </lineage>
</organism>
<evidence type="ECO:0000256" key="2">
    <source>
        <dbReference type="ARBA" id="ARBA00008814"/>
    </source>
</evidence>
<gene>
    <name evidence="8" type="ORF">K0T92_05065</name>
</gene>
<evidence type="ECO:0000256" key="5">
    <source>
        <dbReference type="SAM" id="MobiDB-lite"/>
    </source>
</evidence>
<sequence>MNGFRKMMTALCILALLGALLTACGSNSGESSSDGGSNNKGTAQGSTTVPPAQASDEAEETADGTRSYTDYKGHVIELSTAPQRIIYAGETIGDLIVLDAPIIGTPHNWVQGSVYVDRLKDVADVGFPINLEKALELQPDLIITGSTEEKDYEQLSKIAPTLMFDTFAPLEDRMTLLGDLLGKKEQAAEWIAKYNASTGEMWKELYEKGLTPGETASVFTYYPGDRLFVMAATGLSQVLYHPDGLKPTPAIQKILDDKKGFEQISMETLAEYAGDRIFILKAVDKEAQQSTDALFQSNIWKNLPAVKNNRVYTIDILKSNSDAATREWLLQELARMLQQ</sequence>
<accession>A0ABS7D2E8</accession>
<dbReference type="PROSITE" id="PS50983">
    <property type="entry name" value="FE_B12_PBP"/>
    <property type="match status" value="1"/>
</dbReference>
<dbReference type="PANTHER" id="PTHR30532">
    <property type="entry name" value="IRON III DICITRATE-BINDING PERIPLASMIC PROTEIN"/>
    <property type="match status" value="1"/>
</dbReference>
<dbReference type="Gene3D" id="3.40.50.1980">
    <property type="entry name" value="Nitrogenase molybdenum iron protein domain"/>
    <property type="match status" value="2"/>
</dbReference>
<evidence type="ECO:0000256" key="1">
    <source>
        <dbReference type="ARBA" id="ARBA00004196"/>
    </source>
</evidence>
<dbReference type="InterPro" id="IPR002491">
    <property type="entry name" value="ABC_transptr_periplasmic_BD"/>
</dbReference>
<keyword evidence="9" id="KW-1185">Reference proteome</keyword>
<comment type="caution">
    <text evidence="8">The sequence shown here is derived from an EMBL/GenBank/DDBJ whole genome shotgun (WGS) entry which is preliminary data.</text>
</comment>
<evidence type="ECO:0000256" key="4">
    <source>
        <dbReference type="ARBA" id="ARBA00022729"/>
    </source>
</evidence>